<keyword evidence="2" id="KW-1185">Reference proteome</keyword>
<proteinExistence type="predicted"/>
<protein>
    <submittedName>
        <fullName evidence="1">Uncharacterized protein</fullName>
    </submittedName>
</protein>
<accession>A0A420YBG0</accession>
<organism evidence="1 2">
    <name type="scientific">Coniochaeta pulveracea</name>
    <dbReference type="NCBI Taxonomy" id="177199"/>
    <lineage>
        <taxon>Eukaryota</taxon>
        <taxon>Fungi</taxon>
        <taxon>Dikarya</taxon>
        <taxon>Ascomycota</taxon>
        <taxon>Pezizomycotina</taxon>
        <taxon>Sordariomycetes</taxon>
        <taxon>Sordariomycetidae</taxon>
        <taxon>Coniochaetales</taxon>
        <taxon>Coniochaetaceae</taxon>
        <taxon>Coniochaeta</taxon>
    </lineage>
</organism>
<comment type="caution">
    <text evidence="1">The sequence shown here is derived from an EMBL/GenBank/DDBJ whole genome shotgun (WGS) entry which is preliminary data.</text>
</comment>
<name>A0A420YBG0_9PEZI</name>
<sequence>MPEKDPYGAQAVREWTEYFERLTAASPLFFEVVAAPPWTSSPPRTRLQRRRSWQDTEECCRRSARQGLSALKETIKSSLALLPLRRSTIYSSSSVQRETMPDDD</sequence>
<reference evidence="1 2" key="1">
    <citation type="submission" date="2018-08" db="EMBL/GenBank/DDBJ databases">
        <title>Draft genome of the lignicolous fungus Coniochaeta pulveracea.</title>
        <authorList>
            <person name="Borstlap C.J."/>
            <person name="De Witt R.N."/>
            <person name="Botha A."/>
            <person name="Volschenk H."/>
        </authorList>
    </citation>
    <scope>NUCLEOTIDE SEQUENCE [LARGE SCALE GENOMIC DNA]</scope>
    <source>
        <strain evidence="1 2">CAB683</strain>
    </source>
</reference>
<dbReference type="EMBL" id="QVQW01000023">
    <property type="protein sequence ID" value="RKU45204.1"/>
    <property type="molecule type" value="Genomic_DNA"/>
</dbReference>
<dbReference type="Proteomes" id="UP000275385">
    <property type="component" value="Unassembled WGS sequence"/>
</dbReference>
<evidence type="ECO:0000313" key="2">
    <source>
        <dbReference type="Proteomes" id="UP000275385"/>
    </source>
</evidence>
<dbReference type="AlphaFoldDB" id="A0A420YBG0"/>
<evidence type="ECO:0000313" key="1">
    <source>
        <dbReference type="EMBL" id="RKU45204.1"/>
    </source>
</evidence>
<gene>
    <name evidence="1" type="ORF">DL546_008068</name>
</gene>